<dbReference type="EMBL" id="MOOB01000008">
    <property type="protein sequence ID" value="OQE91956.1"/>
    <property type="molecule type" value="Genomic_DNA"/>
</dbReference>
<reference evidence="2" key="1">
    <citation type="journal article" date="2017" name="Nat. Microbiol.">
        <title>Global analysis of biosynthetic gene clusters reveals vast potential of secondary metabolite production in Penicillium species.</title>
        <authorList>
            <person name="Nielsen J.C."/>
            <person name="Grijseels S."/>
            <person name="Prigent S."/>
            <person name="Ji B."/>
            <person name="Dainat J."/>
            <person name="Nielsen K.F."/>
            <person name="Frisvad J.C."/>
            <person name="Workman M."/>
            <person name="Nielsen J."/>
        </authorList>
    </citation>
    <scope>NUCLEOTIDE SEQUENCE [LARGE SCALE GENOMIC DNA]</scope>
    <source>
        <strain evidence="2">IBT 13039</strain>
    </source>
</reference>
<proteinExistence type="predicted"/>
<gene>
    <name evidence="1" type="ORF">PENNAL_c0008G03353</name>
</gene>
<sequence>MAVSEISGKATARFAPFPFRRTKIHRGSYSHLPTGQILVPKRQCWATFFYWVILGTSLCHHPWHLSELARLVGTADLGESRFAHHFQNTLINFVRHANLLIVQPPPTKMQPTKSTIQKLHASRTRRTEVNKHTTCWSPVVIKSTFNVEELAQKVFSDNFAVLGDECKQWMDSGAENPSSVTVSLTSVGLAALAVVHKDSDMMDLARRKYNFAIRILTKATIGHQSGGHSPSYAWQKHVHGAAAFLGYLCSTNGLPVSPVKEIIEICYTTTLACLISDKTVPHFLLELPGRFGASSNTSQADEGPLLSAMRLFAILGTLVNIRVLAKQNFSPPGQLVEMAIKSDQTLQNWAASLPASWTYQELPKGPQYVYQDVWYARMWNYYRLARILANRIIIDNCDIMSPAMLPDDVFKLQHALSSAAIPLLSQEIYSSFPFMFKSEQVPVTSLPLSAALFFTTTLLQSLLGLTDRDTLIQVWSSPAFEVLGESFTFTKSIVMQNLYWATLIS</sequence>
<dbReference type="CDD" id="cd12148">
    <property type="entry name" value="fungal_TF_MHR"/>
    <property type="match status" value="1"/>
</dbReference>
<keyword evidence="2" id="KW-1185">Reference proteome</keyword>
<dbReference type="PANTHER" id="PTHR38791">
    <property type="entry name" value="ZN(II)2CYS6 TRANSCRIPTION FACTOR (EUROFUNG)-RELATED-RELATED"/>
    <property type="match status" value="1"/>
</dbReference>
<evidence type="ECO:0000313" key="2">
    <source>
        <dbReference type="Proteomes" id="UP000191691"/>
    </source>
</evidence>
<evidence type="ECO:0008006" key="3">
    <source>
        <dbReference type="Google" id="ProtNLM"/>
    </source>
</evidence>
<accession>A0A1V6YWY1</accession>
<name>A0A1V6YWY1_PENNA</name>
<dbReference type="STRING" id="60175.A0A1V6YWY1"/>
<evidence type="ECO:0000313" key="1">
    <source>
        <dbReference type="EMBL" id="OQE91956.1"/>
    </source>
</evidence>
<dbReference type="OMA" id="TKATIGH"/>
<dbReference type="AlphaFoldDB" id="A0A1V6YWY1"/>
<dbReference type="Proteomes" id="UP000191691">
    <property type="component" value="Unassembled WGS sequence"/>
</dbReference>
<protein>
    <recommendedName>
        <fullName evidence="3">Transcription factor domain-containing protein</fullName>
    </recommendedName>
</protein>
<dbReference type="InterPro" id="IPR053175">
    <property type="entry name" value="DHMBA_Reg_Transcription_Factor"/>
</dbReference>
<comment type="caution">
    <text evidence="1">The sequence shown here is derived from an EMBL/GenBank/DDBJ whole genome shotgun (WGS) entry which is preliminary data.</text>
</comment>
<organism evidence="1 2">
    <name type="scientific">Penicillium nalgiovense</name>
    <dbReference type="NCBI Taxonomy" id="60175"/>
    <lineage>
        <taxon>Eukaryota</taxon>
        <taxon>Fungi</taxon>
        <taxon>Dikarya</taxon>
        <taxon>Ascomycota</taxon>
        <taxon>Pezizomycotina</taxon>
        <taxon>Eurotiomycetes</taxon>
        <taxon>Eurotiomycetidae</taxon>
        <taxon>Eurotiales</taxon>
        <taxon>Aspergillaceae</taxon>
        <taxon>Penicillium</taxon>
    </lineage>
</organism>